<evidence type="ECO:0000256" key="2">
    <source>
        <dbReference type="ARBA" id="ARBA00022475"/>
    </source>
</evidence>
<gene>
    <name evidence="7" type="ORF">EAX61_05460</name>
</gene>
<evidence type="ECO:0000256" key="4">
    <source>
        <dbReference type="ARBA" id="ARBA00022989"/>
    </source>
</evidence>
<comment type="caution">
    <text evidence="7">The sequence shown here is derived from an EMBL/GenBank/DDBJ whole genome shotgun (WGS) entry which is preliminary data.</text>
</comment>
<feature type="transmembrane region" description="Helical" evidence="6">
    <location>
        <begin position="238"/>
        <end position="261"/>
    </location>
</feature>
<name>A0A3M0G7A7_9FLAO</name>
<evidence type="ECO:0000256" key="1">
    <source>
        <dbReference type="ARBA" id="ARBA00004651"/>
    </source>
</evidence>
<keyword evidence="5 6" id="KW-0472">Membrane</keyword>
<dbReference type="EMBL" id="REFV01000004">
    <property type="protein sequence ID" value="RMB60930.1"/>
    <property type="molecule type" value="Genomic_DNA"/>
</dbReference>
<dbReference type="OrthoDB" id="977385at2"/>
<comment type="subcellular location">
    <subcellularLocation>
        <location evidence="1">Cell membrane</location>
        <topology evidence="1">Multi-pass membrane protein</topology>
    </subcellularLocation>
</comment>
<feature type="transmembrane region" description="Helical" evidence="6">
    <location>
        <begin position="59"/>
        <end position="81"/>
    </location>
</feature>
<dbReference type="Proteomes" id="UP000281985">
    <property type="component" value="Unassembled WGS sequence"/>
</dbReference>
<organism evidence="7 8">
    <name type="scientific">Dokdonia sinensis</name>
    <dbReference type="NCBI Taxonomy" id="2479847"/>
    <lineage>
        <taxon>Bacteria</taxon>
        <taxon>Pseudomonadati</taxon>
        <taxon>Bacteroidota</taxon>
        <taxon>Flavobacteriia</taxon>
        <taxon>Flavobacteriales</taxon>
        <taxon>Flavobacteriaceae</taxon>
        <taxon>Dokdonia</taxon>
    </lineage>
</organism>
<keyword evidence="4 6" id="KW-1133">Transmembrane helix</keyword>
<dbReference type="PANTHER" id="PTHR30213">
    <property type="entry name" value="INNER MEMBRANE PROTEIN YHJD"/>
    <property type="match status" value="1"/>
</dbReference>
<feature type="transmembrane region" description="Helical" evidence="6">
    <location>
        <begin position="162"/>
        <end position="184"/>
    </location>
</feature>
<feature type="transmembrane region" description="Helical" evidence="6">
    <location>
        <begin position="121"/>
        <end position="141"/>
    </location>
</feature>
<dbReference type="PIRSF" id="PIRSF035875">
    <property type="entry name" value="RNase_BN"/>
    <property type="match status" value="1"/>
</dbReference>
<evidence type="ECO:0000256" key="5">
    <source>
        <dbReference type="ARBA" id="ARBA00023136"/>
    </source>
</evidence>
<keyword evidence="8" id="KW-1185">Reference proteome</keyword>
<accession>A0A3M0G7A7</accession>
<dbReference type="AlphaFoldDB" id="A0A3M0G7A7"/>
<keyword evidence="3 6" id="KW-0812">Transmembrane</keyword>
<evidence type="ECO:0000313" key="7">
    <source>
        <dbReference type="EMBL" id="RMB60930.1"/>
    </source>
</evidence>
<evidence type="ECO:0000256" key="3">
    <source>
        <dbReference type="ARBA" id="ARBA00022692"/>
    </source>
</evidence>
<feature type="transmembrane region" description="Helical" evidence="6">
    <location>
        <begin position="273"/>
        <end position="295"/>
    </location>
</feature>
<protein>
    <submittedName>
        <fullName evidence="7">YihY/virulence factor BrkB family protein</fullName>
    </submittedName>
</protein>
<reference evidence="7 8" key="1">
    <citation type="submission" date="2018-10" db="EMBL/GenBank/DDBJ databases">
        <title>Dokdonia luteus sp. nov., isolated from sea water.</title>
        <authorList>
            <person name="Zhou L.Y."/>
            <person name="Du Z.J."/>
        </authorList>
    </citation>
    <scope>NUCLEOTIDE SEQUENCE [LARGE SCALE GENOMIC DNA]</scope>
    <source>
        <strain evidence="7 8">SH27</strain>
    </source>
</reference>
<dbReference type="RefSeq" id="WP_121916665.1">
    <property type="nucleotide sequence ID" value="NZ_REFV01000004.1"/>
</dbReference>
<proteinExistence type="predicted"/>
<dbReference type="InterPro" id="IPR017039">
    <property type="entry name" value="Virul_fac_BrkB"/>
</dbReference>
<evidence type="ECO:0000313" key="8">
    <source>
        <dbReference type="Proteomes" id="UP000281985"/>
    </source>
</evidence>
<dbReference type="NCBIfam" id="TIGR00765">
    <property type="entry name" value="yihY_not_rbn"/>
    <property type="match status" value="1"/>
</dbReference>
<dbReference type="PANTHER" id="PTHR30213:SF0">
    <property type="entry name" value="UPF0761 MEMBRANE PROTEIN YIHY"/>
    <property type="match status" value="1"/>
</dbReference>
<dbReference type="GO" id="GO:0005886">
    <property type="term" value="C:plasma membrane"/>
    <property type="evidence" value="ECO:0007669"/>
    <property type="project" value="UniProtKB-SubCell"/>
</dbReference>
<dbReference type="Pfam" id="PF03631">
    <property type="entry name" value="Virul_fac_BrkB"/>
    <property type="match status" value="1"/>
</dbReference>
<keyword evidence="2" id="KW-1003">Cell membrane</keyword>
<evidence type="ECO:0000256" key="6">
    <source>
        <dbReference type="SAM" id="Phobius"/>
    </source>
</evidence>
<sequence length="313" mass="35517">MAEKTLEEKLMRFKPFCYIVEGLQKIVLPGFEGMTAYDLTKTYFTGILEGALSSRASSIAYSFFMALFPALLFLLNLIPYVPIDDFNLKFMAFIYELIPSQSQGFFQPIISDIAQNERAGLLSFAGILALFLMANGVNAIFSGFEGSFNVHINRSFFRQYAIALSVSIILALLLVTTITVLVYFEYVLNSLRDRDFMSDDTDIVLLSVGSYIFFTIMIYVTVATLYYFGTKEGKHSRFFSPGALMTTLLFMLTTYLFGVYIDNFSNYNELYGSIGALLIMLLYIWINSNLILLGFELNAVLRKLRKSHQPLNK</sequence>
<feature type="transmembrane region" description="Helical" evidence="6">
    <location>
        <begin position="204"/>
        <end position="226"/>
    </location>
</feature>